<accession>A0A0E9WX92</accession>
<protein>
    <submittedName>
        <fullName evidence="1">Uncharacterized protein</fullName>
    </submittedName>
</protein>
<dbReference type="EMBL" id="GBXM01013465">
    <property type="protein sequence ID" value="JAH95112.1"/>
    <property type="molecule type" value="Transcribed_RNA"/>
</dbReference>
<organism evidence="1">
    <name type="scientific">Anguilla anguilla</name>
    <name type="common">European freshwater eel</name>
    <name type="synonym">Muraena anguilla</name>
    <dbReference type="NCBI Taxonomy" id="7936"/>
    <lineage>
        <taxon>Eukaryota</taxon>
        <taxon>Metazoa</taxon>
        <taxon>Chordata</taxon>
        <taxon>Craniata</taxon>
        <taxon>Vertebrata</taxon>
        <taxon>Euteleostomi</taxon>
        <taxon>Actinopterygii</taxon>
        <taxon>Neopterygii</taxon>
        <taxon>Teleostei</taxon>
        <taxon>Anguilliformes</taxon>
        <taxon>Anguillidae</taxon>
        <taxon>Anguilla</taxon>
    </lineage>
</organism>
<evidence type="ECO:0000313" key="1">
    <source>
        <dbReference type="EMBL" id="JAH95112.1"/>
    </source>
</evidence>
<sequence length="63" mass="7268">MLKSKQAHTVMLETRAISLTYSIKVDHSYINSYTVLTTHISVIKKLQIEPFKVNKVYWTNALA</sequence>
<proteinExistence type="predicted"/>
<name>A0A0E9WX92_ANGAN</name>
<dbReference type="AlphaFoldDB" id="A0A0E9WX92"/>
<reference evidence="1" key="2">
    <citation type="journal article" date="2015" name="Fish Shellfish Immunol.">
        <title>Early steps in the European eel (Anguilla anguilla)-Vibrio vulnificus interaction in the gills: Role of the RtxA13 toxin.</title>
        <authorList>
            <person name="Callol A."/>
            <person name="Pajuelo D."/>
            <person name="Ebbesson L."/>
            <person name="Teles M."/>
            <person name="MacKenzie S."/>
            <person name="Amaro C."/>
        </authorList>
    </citation>
    <scope>NUCLEOTIDE SEQUENCE</scope>
</reference>
<reference evidence="1" key="1">
    <citation type="submission" date="2014-11" db="EMBL/GenBank/DDBJ databases">
        <authorList>
            <person name="Amaro Gonzalez C."/>
        </authorList>
    </citation>
    <scope>NUCLEOTIDE SEQUENCE</scope>
</reference>